<reference evidence="2" key="1">
    <citation type="submission" date="2023-11" db="UniProtKB">
        <authorList>
            <consortium name="WormBaseParasite"/>
        </authorList>
    </citation>
    <scope>IDENTIFICATION</scope>
</reference>
<accession>A0AA85APK4</accession>
<proteinExistence type="predicted"/>
<organism evidence="1 2">
    <name type="scientific">Schistosoma margrebowiei</name>
    <dbReference type="NCBI Taxonomy" id="48269"/>
    <lineage>
        <taxon>Eukaryota</taxon>
        <taxon>Metazoa</taxon>
        <taxon>Spiralia</taxon>
        <taxon>Lophotrochozoa</taxon>
        <taxon>Platyhelminthes</taxon>
        <taxon>Trematoda</taxon>
        <taxon>Digenea</taxon>
        <taxon>Strigeidida</taxon>
        <taxon>Schistosomatoidea</taxon>
        <taxon>Schistosomatidae</taxon>
        <taxon>Schistosoma</taxon>
    </lineage>
</organism>
<protein>
    <submittedName>
        <fullName evidence="2">Uncharacterized protein</fullName>
    </submittedName>
</protein>
<sequence length="261" mass="30318">MNSFTKLAYSRHLLTSFLTTFSSIYFCFTASEIPSHTSETIAVDTVFASQHTVYGQYEPAYLQTNMIGSNTNTNTFRVIQEQTTAMAFEWKPMTHENFDYVLLVQVLDDWCDVAVRFYEGDIGLLESLGLPCEDTSHTAEGYTTNAISSNFQTYHLTHKRIPRIQKVRIQYMQDMYPVLKWEKEQSVCETTDVTIIFRGYSTQQLQMYVISGDQVEHYMNDFQTEEGMEEVFILFNRHGNRFSLPTMGNIFLCFSCIARFF</sequence>
<dbReference type="AlphaFoldDB" id="A0AA85APK4"/>
<name>A0AA85APK4_9TREM</name>
<evidence type="ECO:0000313" key="1">
    <source>
        <dbReference type="Proteomes" id="UP000050790"/>
    </source>
</evidence>
<dbReference type="WBParaSite" id="SMRG1_96440.1">
    <property type="protein sequence ID" value="SMRG1_96440.1"/>
    <property type="gene ID" value="SMRG1_96440"/>
</dbReference>
<dbReference type="Proteomes" id="UP000050790">
    <property type="component" value="Unassembled WGS sequence"/>
</dbReference>
<evidence type="ECO:0000313" key="2">
    <source>
        <dbReference type="WBParaSite" id="SMRG1_96440.1"/>
    </source>
</evidence>